<organism evidence="1 2">
    <name type="scientific">Mytilus coruscus</name>
    <name type="common">Sea mussel</name>
    <dbReference type="NCBI Taxonomy" id="42192"/>
    <lineage>
        <taxon>Eukaryota</taxon>
        <taxon>Metazoa</taxon>
        <taxon>Spiralia</taxon>
        <taxon>Lophotrochozoa</taxon>
        <taxon>Mollusca</taxon>
        <taxon>Bivalvia</taxon>
        <taxon>Autobranchia</taxon>
        <taxon>Pteriomorphia</taxon>
        <taxon>Mytilida</taxon>
        <taxon>Mytiloidea</taxon>
        <taxon>Mytilidae</taxon>
        <taxon>Mytilinae</taxon>
        <taxon>Mytilus</taxon>
    </lineage>
</organism>
<evidence type="ECO:0000313" key="2">
    <source>
        <dbReference type="Proteomes" id="UP000507470"/>
    </source>
</evidence>
<dbReference type="Proteomes" id="UP000507470">
    <property type="component" value="Unassembled WGS sequence"/>
</dbReference>
<keyword evidence="2" id="KW-1185">Reference proteome</keyword>
<evidence type="ECO:0008006" key="3">
    <source>
        <dbReference type="Google" id="ProtNLM"/>
    </source>
</evidence>
<proteinExistence type="predicted"/>
<sequence length="192" mass="22041">MELDGIIQRSIVTQTLENEYRQMKIKKLKDAVSTLGFNVLQNVPYDGNCFFHAVGLLFGKDGHLFREETVRFIEQEVDRTPDTGSNIFRTELNDTTQTDVQLQQTTIQEPTLDDTTPDLNSTQEKTQSLYVPTLTRDEISSYPNDIGSIFRPNMSSMEASSTAMSLNDQQRYNLLTNHFTPSQNYEFKPERL</sequence>
<dbReference type="OrthoDB" id="10050073at2759"/>
<evidence type="ECO:0000313" key="1">
    <source>
        <dbReference type="EMBL" id="CAC5379825.1"/>
    </source>
</evidence>
<reference evidence="1 2" key="1">
    <citation type="submission" date="2020-06" db="EMBL/GenBank/DDBJ databases">
        <authorList>
            <person name="Li R."/>
            <person name="Bekaert M."/>
        </authorList>
    </citation>
    <scope>NUCLEOTIDE SEQUENCE [LARGE SCALE GENOMIC DNA]</scope>
    <source>
        <strain evidence="2">wild</strain>
    </source>
</reference>
<protein>
    <recommendedName>
        <fullName evidence="3">OTU domain-containing protein</fullName>
    </recommendedName>
</protein>
<gene>
    <name evidence="1" type="ORF">MCOR_15839</name>
</gene>
<dbReference type="EMBL" id="CACVKT020002749">
    <property type="protein sequence ID" value="CAC5379825.1"/>
    <property type="molecule type" value="Genomic_DNA"/>
</dbReference>
<dbReference type="Gene3D" id="3.90.70.80">
    <property type="match status" value="1"/>
</dbReference>
<accession>A0A6J8B7E2</accession>
<name>A0A6J8B7E2_MYTCO</name>
<dbReference type="AlphaFoldDB" id="A0A6J8B7E2"/>